<keyword evidence="10" id="KW-1185">Reference proteome</keyword>
<gene>
    <name evidence="9" type="ORF">TSA1_36310</name>
</gene>
<dbReference type="InterPro" id="IPR035906">
    <property type="entry name" value="MetI-like_sf"/>
</dbReference>
<evidence type="ECO:0000256" key="6">
    <source>
        <dbReference type="ARBA" id="ARBA00023136"/>
    </source>
</evidence>
<evidence type="ECO:0000313" key="9">
    <source>
        <dbReference type="EMBL" id="PIT05592.1"/>
    </source>
</evidence>
<feature type="transmembrane region" description="Helical" evidence="7">
    <location>
        <begin position="101"/>
        <end position="121"/>
    </location>
</feature>
<dbReference type="PANTHER" id="PTHR30151">
    <property type="entry name" value="ALKANE SULFONATE ABC TRANSPORTER-RELATED, MEMBRANE SUBUNIT"/>
    <property type="match status" value="1"/>
</dbReference>
<comment type="subcellular location">
    <subcellularLocation>
        <location evidence="1 7">Cell membrane</location>
        <topology evidence="1 7">Multi-pass membrane protein</topology>
    </subcellularLocation>
</comment>
<reference evidence="9 10" key="1">
    <citation type="submission" date="2015-06" db="EMBL/GenBank/DDBJ databases">
        <title>Comparative genome analysis of nirS-carrying Bradyrhizobium sp. strains.</title>
        <authorList>
            <person name="Ishii S."/>
            <person name="Jang J."/>
            <person name="Nishizawa T."/>
            <person name="Senoo K."/>
        </authorList>
    </citation>
    <scope>NUCLEOTIDE SEQUENCE [LARGE SCALE GENOMIC DNA]</scope>
    <source>
        <strain evidence="9 10">TSA1</strain>
    </source>
</reference>
<comment type="similarity">
    <text evidence="7">Belongs to the binding-protein-dependent transport system permease family.</text>
</comment>
<evidence type="ECO:0000256" key="2">
    <source>
        <dbReference type="ARBA" id="ARBA00022448"/>
    </source>
</evidence>
<dbReference type="GO" id="GO:0005886">
    <property type="term" value="C:plasma membrane"/>
    <property type="evidence" value="ECO:0007669"/>
    <property type="project" value="UniProtKB-SubCell"/>
</dbReference>
<keyword evidence="6 7" id="KW-0472">Membrane</keyword>
<proteinExistence type="inferred from homology"/>
<feature type="transmembrane region" description="Helical" evidence="7">
    <location>
        <begin position="190"/>
        <end position="211"/>
    </location>
</feature>
<evidence type="ECO:0000256" key="5">
    <source>
        <dbReference type="ARBA" id="ARBA00022989"/>
    </source>
</evidence>
<dbReference type="PROSITE" id="PS50928">
    <property type="entry name" value="ABC_TM1"/>
    <property type="match status" value="1"/>
</dbReference>
<dbReference type="CDD" id="cd06261">
    <property type="entry name" value="TM_PBP2"/>
    <property type="match status" value="1"/>
</dbReference>
<dbReference type="EMBL" id="LFJC01000003">
    <property type="protein sequence ID" value="PIT05592.1"/>
    <property type="molecule type" value="Genomic_DNA"/>
</dbReference>
<dbReference type="SUPFAM" id="SSF161098">
    <property type="entry name" value="MetI-like"/>
    <property type="match status" value="1"/>
</dbReference>
<feature type="transmembrane region" description="Helical" evidence="7">
    <location>
        <begin position="68"/>
        <end position="89"/>
    </location>
</feature>
<dbReference type="AlphaFoldDB" id="A0A2M6ULT6"/>
<dbReference type="Gene3D" id="1.10.3720.10">
    <property type="entry name" value="MetI-like"/>
    <property type="match status" value="1"/>
</dbReference>
<evidence type="ECO:0000256" key="3">
    <source>
        <dbReference type="ARBA" id="ARBA00022475"/>
    </source>
</evidence>
<evidence type="ECO:0000259" key="8">
    <source>
        <dbReference type="PROSITE" id="PS50928"/>
    </source>
</evidence>
<sequence length="273" mass="28754">MSARISARISAKTLRYLIVIGLIALWEGLPRAGLIPELFLPSLSSTLVAGWTDAAEYGHALAVTLYEVVVSMAFACGGGILLGAIVGSLPRPRILIMPMVSSLYAVPLVILYPVFTVWLGIGSESKIAFASIYGFLPTMLATAAGIQTIDPQLLLAARSMGATLSQRLVRVIIPAAIPTVLSGLRVGGALVIVGVVVSEMLISSAGIGYLISRYRTILDSAHVFAGVLLVLFLAIGFNAVIRWIERRAAIWQTGTRAGQANDEIATGAIQPAT</sequence>
<dbReference type="GO" id="GO:0055085">
    <property type="term" value="P:transmembrane transport"/>
    <property type="evidence" value="ECO:0007669"/>
    <property type="project" value="InterPro"/>
</dbReference>
<evidence type="ECO:0000256" key="4">
    <source>
        <dbReference type="ARBA" id="ARBA00022692"/>
    </source>
</evidence>
<keyword evidence="5 7" id="KW-1133">Transmembrane helix</keyword>
<dbReference type="Pfam" id="PF00528">
    <property type="entry name" value="BPD_transp_1"/>
    <property type="match status" value="1"/>
</dbReference>
<dbReference type="Proteomes" id="UP000228930">
    <property type="component" value="Unassembled WGS sequence"/>
</dbReference>
<evidence type="ECO:0000313" key="10">
    <source>
        <dbReference type="Proteomes" id="UP000228930"/>
    </source>
</evidence>
<evidence type="ECO:0000256" key="1">
    <source>
        <dbReference type="ARBA" id="ARBA00004651"/>
    </source>
</evidence>
<feature type="transmembrane region" description="Helical" evidence="7">
    <location>
        <begin position="223"/>
        <end position="244"/>
    </location>
</feature>
<feature type="transmembrane region" description="Helical" evidence="7">
    <location>
        <begin position="12"/>
        <end position="29"/>
    </location>
</feature>
<evidence type="ECO:0000256" key="7">
    <source>
        <dbReference type="RuleBase" id="RU363032"/>
    </source>
</evidence>
<dbReference type="RefSeq" id="WP_100180698.1">
    <property type="nucleotide sequence ID" value="NZ_LFJC01000003.1"/>
</dbReference>
<name>A0A2M6ULT6_9BRAD</name>
<keyword evidence="4 7" id="KW-0812">Transmembrane</keyword>
<accession>A0A2M6ULT6</accession>
<keyword evidence="3" id="KW-1003">Cell membrane</keyword>
<dbReference type="InterPro" id="IPR000515">
    <property type="entry name" value="MetI-like"/>
</dbReference>
<feature type="domain" description="ABC transmembrane type-1" evidence="8">
    <location>
        <begin position="61"/>
        <end position="241"/>
    </location>
</feature>
<feature type="transmembrane region" description="Helical" evidence="7">
    <location>
        <begin position="127"/>
        <end position="146"/>
    </location>
</feature>
<keyword evidence="2 7" id="KW-0813">Transport</keyword>
<protein>
    <submittedName>
        <fullName evidence="9">ABC transporter permease</fullName>
    </submittedName>
</protein>
<comment type="caution">
    <text evidence="9">The sequence shown here is derived from an EMBL/GenBank/DDBJ whole genome shotgun (WGS) entry which is preliminary data.</text>
</comment>
<dbReference type="PANTHER" id="PTHR30151:SF0">
    <property type="entry name" value="ABC TRANSPORTER PERMEASE PROTEIN MJ0413-RELATED"/>
    <property type="match status" value="1"/>
</dbReference>
<organism evidence="9 10">
    <name type="scientific">Bradyrhizobium nitroreducens</name>
    <dbReference type="NCBI Taxonomy" id="709803"/>
    <lineage>
        <taxon>Bacteria</taxon>
        <taxon>Pseudomonadati</taxon>
        <taxon>Pseudomonadota</taxon>
        <taxon>Alphaproteobacteria</taxon>
        <taxon>Hyphomicrobiales</taxon>
        <taxon>Nitrobacteraceae</taxon>
        <taxon>Bradyrhizobium</taxon>
    </lineage>
</organism>